<keyword evidence="3 5" id="KW-1133">Transmembrane helix</keyword>
<name>A0ABW3L4V1_9BACI</name>
<evidence type="ECO:0000256" key="1">
    <source>
        <dbReference type="ARBA" id="ARBA00004141"/>
    </source>
</evidence>
<keyword evidence="2 5" id="KW-0812">Transmembrane</keyword>
<feature type="transmembrane region" description="Helical" evidence="5">
    <location>
        <begin position="21"/>
        <end position="38"/>
    </location>
</feature>
<sequence length="218" mass="25415">MNILKKIFKDERTKTKTAYEIFMILLATLSVATIWKSIAYDTFLVWFTWAIFFMDFVYRFWNSEKKWEFIKSNPFIVIAAIPLDAVFQFARFARILHLLRLKSITKYYTMPFIKYLKRQHLLLVASATAVIVFLAIIPLYQLEEDLESYWEALISALSTLTFFGHSQFEPSTPIGSFIIVVLTIFGVVLHGLVISTAIDVIYHTKFVQSLKNKLKSSR</sequence>
<reference evidence="7" key="1">
    <citation type="journal article" date="2019" name="Int. J. Syst. Evol. Microbiol.">
        <title>The Global Catalogue of Microorganisms (GCM) 10K type strain sequencing project: providing services to taxonomists for standard genome sequencing and annotation.</title>
        <authorList>
            <consortium name="The Broad Institute Genomics Platform"/>
            <consortium name="The Broad Institute Genome Sequencing Center for Infectious Disease"/>
            <person name="Wu L."/>
            <person name="Ma J."/>
        </authorList>
    </citation>
    <scope>NUCLEOTIDE SEQUENCE [LARGE SCALE GENOMIC DNA]</scope>
    <source>
        <strain evidence="7">CCUG 56607</strain>
    </source>
</reference>
<feature type="transmembrane region" description="Helical" evidence="5">
    <location>
        <begin position="174"/>
        <end position="202"/>
    </location>
</feature>
<protein>
    <recommendedName>
        <fullName evidence="8">Voltage-gated potassium channel</fullName>
    </recommendedName>
</protein>
<evidence type="ECO:0000256" key="2">
    <source>
        <dbReference type="ARBA" id="ARBA00022692"/>
    </source>
</evidence>
<feature type="transmembrane region" description="Helical" evidence="5">
    <location>
        <begin position="44"/>
        <end position="61"/>
    </location>
</feature>
<dbReference type="RefSeq" id="WP_386063095.1">
    <property type="nucleotide sequence ID" value="NZ_JBHTKL010000006.1"/>
</dbReference>
<evidence type="ECO:0008006" key="8">
    <source>
        <dbReference type="Google" id="ProtNLM"/>
    </source>
</evidence>
<comment type="subcellular location">
    <subcellularLocation>
        <location evidence="1">Membrane</location>
        <topology evidence="1">Multi-pass membrane protein</topology>
    </subcellularLocation>
</comment>
<evidence type="ECO:0000256" key="4">
    <source>
        <dbReference type="ARBA" id="ARBA00023136"/>
    </source>
</evidence>
<evidence type="ECO:0000256" key="3">
    <source>
        <dbReference type="ARBA" id="ARBA00022989"/>
    </source>
</evidence>
<dbReference type="Gene3D" id="1.10.287.70">
    <property type="match status" value="1"/>
</dbReference>
<dbReference type="InterPro" id="IPR027359">
    <property type="entry name" value="Volt_channel_dom_sf"/>
</dbReference>
<dbReference type="Proteomes" id="UP001596990">
    <property type="component" value="Unassembled WGS sequence"/>
</dbReference>
<comment type="caution">
    <text evidence="6">The sequence shown here is derived from an EMBL/GenBank/DDBJ whole genome shotgun (WGS) entry which is preliminary data.</text>
</comment>
<evidence type="ECO:0000313" key="6">
    <source>
        <dbReference type="EMBL" id="MFD1020792.1"/>
    </source>
</evidence>
<evidence type="ECO:0000256" key="5">
    <source>
        <dbReference type="SAM" id="Phobius"/>
    </source>
</evidence>
<proteinExistence type="predicted"/>
<dbReference type="EMBL" id="JBHTKL010000006">
    <property type="protein sequence ID" value="MFD1020792.1"/>
    <property type="molecule type" value="Genomic_DNA"/>
</dbReference>
<gene>
    <name evidence="6" type="ORF">ACFQ2J_16515</name>
</gene>
<keyword evidence="7" id="KW-1185">Reference proteome</keyword>
<keyword evidence="4 5" id="KW-0472">Membrane</keyword>
<evidence type="ECO:0000313" key="7">
    <source>
        <dbReference type="Proteomes" id="UP001596990"/>
    </source>
</evidence>
<organism evidence="6 7">
    <name type="scientific">Thalassobacillus hwangdonensis</name>
    <dbReference type="NCBI Taxonomy" id="546108"/>
    <lineage>
        <taxon>Bacteria</taxon>
        <taxon>Bacillati</taxon>
        <taxon>Bacillota</taxon>
        <taxon>Bacilli</taxon>
        <taxon>Bacillales</taxon>
        <taxon>Bacillaceae</taxon>
        <taxon>Thalassobacillus</taxon>
    </lineage>
</organism>
<dbReference type="Gene3D" id="1.20.120.350">
    <property type="entry name" value="Voltage-gated potassium channels. Chain C"/>
    <property type="match status" value="1"/>
</dbReference>
<accession>A0ABW3L4V1</accession>
<feature type="transmembrane region" description="Helical" evidence="5">
    <location>
        <begin position="120"/>
        <end position="142"/>
    </location>
</feature>
<dbReference type="SUPFAM" id="SSF81324">
    <property type="entry name" value="Voltage-gated potassium channels"/>
    <property type="match status" value="1"/>
</dbReference>